<dbReference type="AlphaFoldDB" id="A0A6J6GPI8"/>
<evidence type="ECO:0000313" key="1">
    <source>
        <dbReference type="EMBL" id="CAB4600765.1"/>
    </source>
</evidence>
<name>A0A6J6GPI8_9ZZZZ</name>
<reference evidence="1" key="1">
    <citation type="submission" date="2020-05" db="EMBL/GenBank/DDBJ databases">
        <authorList>
            <person name="Chiriac C."/>
            <person name="Salcher M."/>
            <person name="Ghai R."/>
            <person name="Kavagutti S V."/>
        </authorList>
    </citation>
    <scope>NUCLEOTIDE SEQUENCE</scope>
</reference>
<accession>A0A6J6GPI8</accession>
<dbReference type="Pfam" id="PF20060">
    <property type="entry name" value="DUF6459"/>
    <property type="match status" value="1"/>
</dbReference>
<gene>
    <name evidence="1" type="ORF">UFOPK1852_00039</name>
</gene>
<dbReference type="EMBL" id="CAEZUS010000003">
    <property type="protein sequence ID" value="CAB4600765.1"/>
    <property type="molecule type" value="Genomic_DNA"/>
</dbReference>
<dbReference type="InterPro" id="IPR045596">
    <property type="entry name" value="DUF6459"/>
</dbReference>
<protein>
    <submittedName>
        <fullName evidence="1">Unannotated protein</fullName>
    </submittedName>
</protein>
<organism evidence="1">
    <name type="scientific">freshwater metagenome</name>
    <dbReference type="NCBI Taxonomy" id="449393"/>
    <lineage>
        <taxon>unclassified sequences</taxon>
        <taxon>metagenomes</taxon>
        <taxon>ecological metagenomes</taxon>
    </lineage>
</organism>
<sequence length="188" mass="21202">MADNETDLHRDSLVMTTIDLSIEPTFKTIRFSTISSSQDEIPGHPVLDLFRSPGPVAEPQKAKLYLVPKSYGDEFDPDFAPIPTSASELPELSSWILKYAVSALEIWAGKRPAAQLARWTHRNLYTQLSSEAGSLKEIGRIRKLHVTEPLDGISESVLTVRYGDRLRSLVMRFEGIDQKWLCTELFLI</sequence>
<proteinExistence type="predicted"/>